<protein>
    <submittedName>
        <fullName evidence="1">NAD(P)H nitroreductase</fullName>
    </submittedName>
</protein>
<dbReference type="Gene3D" id="3.40.109.10">
    <property type="entry name" value="NADH Oxidase"/>
    <property type="match status" value="1"/>
</dbReference>
<accession>A0A919SUS0</accession>
<evidence type="ECO:0000313" key="2">
    <source>
        <dbReference type="Proteomes" id="UP000681340"/>
    </source>
</evidence>
<name>A0A919SUS0_9ACTN</name>
<dbReference type="SUPFAM" id="SSF55469">
    <property type="entry name" value="FMN-dependent nitroreductase-like"/>
    <property type="match status" value="2"/>
</dbReference>
<organism evidence="1 2">
    <name type="scientific">Actinoplanes auranticolor</name>
    <dbReference type="NCBI Taxonomy" id="47988"/>
    <lineage>
        <taxon>Bacteria</taxon>
        <taxon>Bacillati</taxon>
        <taxon>Actinomycetota</taxon>
        <taxon>Actinomycetes</taxon>
        <taxon>Micromonosporales</taxon>
        <taxon>Micromonosporaceae</taxon>
        <taxon>Actinoplanes</taxon>
    </lineage>
</organism>
<dbReference type="InterPro" id="IPR000415">
    <property type="entry name" value="Nitroreductase-like"/>
</dbReference>
<dbReference type="AlphaFoldDB" id="A0A919SUS0"/>
<evidence type="ECO:0000313" key="1">
    <source>
        <dbReference type="EMBL" id="GIM77777.1"/>
    </source>
</evidence>
<dbReference type="GO" id="GO:0016491">
    <property type="term" value="F:oxidoreductase activity"/>
    <property type="evidence" value="ECO:0007669"/>
    <property type="project" value="InterPro"/>
</dbReference>
<sequence length="332" mass="35824">MTAQSGRSQRSRPAAALEVAARVAVHAPSVFNTQPWRWQISGETLELYADRTRALKATDPDGRLLLLSCGTALHHARVALRAAGWDVHVERLPEHGATDLLARITITGTAYADRHAERAAAAITTRRTDRRAFSDRTVPQELLLRLREAVEAEGAYLHVVRHDQMPMLATSTARAADAESNDPAYLAELEHWTNRPADSNDGVPAATAVQRAPRRVPVRDYVPGATAGLDPGDDFDLGASYVVLFGLTDEPGALLRGGEALSALLLTATAEGLATAPMSDTIEVQWPRHLLKGLLSGIGEPYLTVRLGYNDAAPELPTAPRRNAADVIHISE</sequence>
<dbReference type="RefSeq" id="WP_212993584.1">
    <property type="nucleotide sequence ID" value="NZ_BAABEA010000041.1"/>
</dbReference>
<dbReference type="EMBL" id="BOQL01000068">
    <property type="protein sequence ID" value="GIM77777.1"/>
    <property type="molecule type" value="Genomic_DNA"/>
</dbReference>
<dbReference type="Proteomes" id="UP000681340">
    <property type="component" value="Unassembled WGS sequence"/>
</dbReference>
<reference evidence="1" key="1">
    <citation type="submission" date="2021-03" db="EMBL/GenBank/DDBJ databases">
        <title>Whole genome shotgun sequence of Actinoplanes auranticolor NBRC 12245.</title>
        <authorList>
            <person name="Komaki H."/>
            <person name="Tamura T."/>
        </authorList>
    </citation>
    <scope>NUCLEOTIDE SEQUENCE</scope>
    <source>
        <strain evidence="1">NBRC 12245</strain>
    </source>
</reference>
<comment type="caution">
    <text evidence="1">The sequence shown here is derived from an EMBL/GenBank/DDBJ whole genome shotgun (WGS) entry which is preliminary data.</text>
</comment>
<gene>
    <name evidence="1" type="ORF">Aau02nite_77650</name>
</gene>
<proteinExistence type="predicted"/>
<keyword evidence="2" id="KW-1185">Reference proteome</keyword>
<dbReference type="NCBIfam" id="NF047509">
    <property type="entry name" value="Rv3131_FMN_oxido"/>
    <property type="match status" value="1"/>
</dbReference>